<dbReference type="InterPro" id="IPR001623">
    <property type="entry name" value="DnaJ_domain"/>
</dbReference>
<dbReference type="Gene3D" id="1.10.287.110">
    <property type="entry name" value="DnaJ domain"/>
    <property type="match status" value="1"/>
</dbReference>
<feature type="domain" description="J" evidence="2">
    <location>
        <begin position="140"/>
        <end position="222"/>
    </location>
</feature>
<dbReference type="AlphaFoldDB" id="A0A0K9PRK5"/>
<name>A0A0K9PRK5_ZOSMR</name>
<dbReference type="GO" id="GO:0051083">
    <property type="term" value="P:'de novo' cotranslational protein folding"/>
    <property type="evidence" value="ECO:0000318"/>
    <property type="project" value="GO_Central"/>
</dbReference>
<dbReference type="SMART" id="SM00271">
    <property type="entry name" value="DnaJ"/>
    <property type="match status" value="1"/>
</dbReference>
<dbReference type="PROSITE" id="PS50076">
    <property type="entry name" value="DNAJ_2"/>
    <property type="match status" value="1"/>
</dbReference>
<dbReference type="OrthoDB" id="1690618at2759"/>
<proteinExistence type="predicted"/>
<dbReference type="EMBL" id="LFYR01000670">
    <property type="protein sequence ID" value="KMZ71594.1"/>
    <property type="molecule type" value="Genomic_DNA"/>
</dbReference>
<evidence type="ECO:0000256" key="1">
    <source>
        <dbReference type="SAM" id="MobiDB-lite"/>
    </source>
</evidence>
<reference evidence="4" key="1">
    <citation type="journal article" date="2016" name="Nature">
        <title>The genome of the seagrass Zostera marina reveals angiosperm adaptation to the sea.</title>
        <authorList>
            <person name="Olsen J.L."/>
            <person name="Rouze P."/>
            <person name="Verhelst B."/>
            <person name="Lin Y.-C."/>
            <person name="Bayer T."/>
            <person name="Collen J."/>
            <person name="Dattolo E."/>
            <person name="De Paoli E."/>
            <person name="Dittami S."/>
            <person name="Maumus F."/>
            <person name="Michel G."/>
            <person name="Kersting A."/>
            <person name="Lauritano C."/>
            <person name="Lohaus R."/>
            <person name="Toepel M."/>
            <person name="Tonon T."/>
            <person name="Vanneste K."/>
            <person name="Amirebrahimi M."/>
            <person name="Brakel J."/>
            <person name="Bostroem C."/>
            <person name="Chovatia M."/>
            <person name="Grimwood J."/>
            <person name="Jenkins J.W."/>
            <person name="Jueterbock A."/>
            <person name="Mraz A."/>
            <person name="Stam W.T."/>
            <person name="Tice H."/>
            <person name="Bornberg-Bauer E."/>
            <person name="Green P.J."/>
            <person name="Pearson G.A."/>
            <person name="Procaccini G."/>
            <person name="Duarte C.M."/>
            <person name="Schmutz J."/>
            <person name="Reusch T.B.H."/>
            <person name="Van de Peer Y."/>
        </authorList>
    </citation>
    <scope>NUCLEOTIDE SEQUENCE [LARGE SCALE GENOMIC DNA]</scope>
    <source>
        <strain evidence="4">cv. Finnish</strain>
    </source>
</reference>
<keyword evidence="4" id="KW-1185">Reference proteome</keyword>
<comment type="caution">
    <text evidence="3">The sequence shown here is derived from an EMBL/GenBank/DDBJ whole genome shotgun (WGS) entry which is preliminary data.</text>
</comment>
<dbReference type="InterPro" id="IPR054076">
    <property type="entry name" value="ZUO1-like_ZHD"/>
</dbReference>
<feature type="region of interest" description="Disordered" evidence="1">
    <location>
        <begin position="341"/>
        <end position="370"/>
    </location>
</feature>
<dbReference type="Proteomes" id="UP000036987">
    <property type="component" value="Unassembled WGS sequence"/>
</dbReference>
<dbReference type="Pfam" id="PF21884">
    <property type="entry name" value="ZUO1-like_ZHD"/>
    <property type="match status" value="1"/>
</dbReference>
<dbReference type="GO" id="GO:0005829">
    <property type="term" value="C:cytosol"/>
    <property type="evidence" value="ECO:0000318"/>
    <property type="project" value="GO_Central"/>
</dbReference>
<evidence type="ECO:0000313" key="3">
    <source>
        <dbReference type="EMBL" id="KMZ71594.1"/>
    </source>
</evidence>
<accession>A0A0K9PRK5</accession>
<evidence type="ECO:0000313" key="4">
    <source>
        <dbReference type="Proteomes" id="UP000036987"/>
    </source>
</evidence>
<dbReference type="PROSITE" id="PS00636">
    <property type="entry name" value="DNAJ_1"/>
    <property type="match status" value="1"/>
</dbReference>
<dbReference type="GO" id="GO:0043022">
    <property type="term" value="F:ribosome binding"/>
    <property type="evidence" value="ECO:0000318"/>
    <property type="project" value="GO_Central"/>
</dbReference>
<evidence type="ECO:0000259" key="2">
    <source>
        <dbReference type="PROSITE" id="PS50076"/>
    </source>
</evidence>
<gene>
    <name evidence="3" type="ORF">ZOSMA_179G00200</name>
</gene>
<dbReference type="PRINTS" id="PR00625">
    <property type="entry name" value="JDOMAIN"/>
</dbReference>
<dbReference type="InterPro" id="IPR018253">
    <property type="entry name" value="DnaJ_domain_CS"/>
</dbReference>
<sequence length="482" mass="55129">MEEMQNSPFWEFFIVFKSSSDRLITYSNELIDGKPLFVSSNSSPIKSSKNFEPAGHSFHILALKYFPVYIEPVSEIEFSQGINNQSSTLRSPSSGSSIYTNGDKDYFGNGGMKNSDSSKNKGSQESTQIGSSILSLDLKDHYGLLGLGHLRFLATEEQIRKAFRDAALKFHPDKLASLILSETTESGKLKLKEEVENTFNSIQVAYEVLSDKAKRRVYDSTDFFDDTIPGECDPSSFYEIYDPVFRRNGKWSINPKVPVLGVETTPIEQVERFYKFWFSFKSWREFPSADEYDINETESRDEKRWAEKMNAKMREKSKKVERSRIHSLVENAYKCDPRIKKRNRDEKLAKQRAKELRNQGKKAKEEEARKAAEEERIQKEREAKFAFEDALIKKRLKEKEKKLLQKGRSRLRTLSASVVSQRFLGVSKDDVEKLCASFNKVQLQLLADSVDGKDDSEKALLIKQALHGDCNNGISIALSNGN</sequence>
<dbReference type="CDD" id="cd06257">
    <property type="entry name" value="DnaJ"/>
    <property type="match status" value="1"/>
</dbReference>
<dbReference type="InterPro" id="IPR044634">
    <property type="entry name" value="Zuotin/DnaJC2"/>
</dbReference>
<dbReference type="SUPFAM" id="SSF46565">
    <property type="entry name" value="Chaperone J-domain"/>
    <property type="match status" value="1"/>
</dbReference>
<dbReference type="GO" id="GO:0006450">
    <property type="term" value="P:regulation of translational fidelity"/>
    <property type="evidence" value="ECO:0007669"/>
    <property type="project" value="InterPro"/>
</dbReference>
<organism evidence="3 4">
    <name type="scientific">Zostera marina</name>
    <name type="common">Eelgrass</name>
    <dbReference type="NCBI Taxonomy" id="29655"/>
    <lineage>
        <taxon>Eukaryota</taxon>
        <taxon>Viridiplantae</taxon>
        <taxon>Streptophyta</taxon>
        <taxon>Embryophyta</taxon>
        <taxon>Tracheophyta</taxon>
        <taxon>Spermatophyta</taxon>
        <taxon>Magnoliopsida</taxon>
        <taxon>Liliopsida</taxon>
        <taxon>Zosteraceae</taxon>
        <taxon>Zostera</taxon>
    </lineage>
</organism>
<dbReference type="InterPro" id="IPR036869">
    <property type="entry name" value="J_dom_sf"/>
</dbReference>
<dbReference type="PANTHER" id="PTHR43999:SF1">
    <property type="entry name" value="DNAJ HOMOLOG SUBFAMILY C MEMBER 2"/>
    <property type="match status" value="1"/>
</dbReference>
<dbReference type="GO" id="GO:0030544">
    <property type="term" value="F:Hsp70 protein binding"/>
    <property type="evidence" value="ECO:0000318"/>
    <property type="project" value="GO_Central"/>
</dbReference>
<dbReference type="GO" id="GO:0005783">
    <property type="term" value="C:endoplasmic reticulum"/>
    <property type="evidence" value="ECO:0007669"/>
    <property type="project" value="UniProtKB-ARBA"/>
</dbReference>
<dbReference type="STRING" id="29655.A0A0K9PRK5"/>
<protein>
    <recommendedName>
        <fullName evidence="2">J domain-containing protein</fullName>
    </recommendedName>
</protein>
<dbReference type="PANTHER" id="PTHR43999">
    <property type="entry name" value="DNAJ HOMOLOG SUBFAMILY C MEMBER 2"/>
    <property type="match status" value="1"/>
</dbReference>
<dbReference type="Pfam" id="PF00226">
    <property type="entry name" value="DnaJ"/>
    <property type="match status" value="1"/>
</dbReference>